<organism evidence="1 2">
    <name type="scientific">Synaphobranchus kaupii</name>
    <name type="common">Kaup's arrowtooth eel</name>
    <dbReference type="NCBI Taxonomy" id="118154"/>
    <lineage>
        <taxon>Eukaryota</taxon>
        <taxon>Metazoa</taxon>
        <taxon>Chordata</taxon>
        <taxon>Craniata</taxon>
        <taxon>Vertebrata</taxon>
        <taxon>Euteleostomi</taxon>
        <taxon>Actinopterygii</taxon>
        <taxon>Neopterygii</taxon>
        <taxon>Teleostei</taxon>
        <taxon>Anguilliformes</taxon>
        <taxon>Synaphobranchidae</taxon>
        <taxon>Synaphobranchus</taxon>
    </lineage>
</organism>
<dbReference type="Proteomes" id="UP001152622">
    <property type="component" value="Chromosome 6"/>
</dbReference>
<accession>A0A9Q1IXG9</accession>
<gene>
    <name evidence="1" type="ORF">SKAU_G00193220</name>
</gene>
<comment type="caution">
    <text evidence="1">The sequence shown here is derived from an EMBL/GenBank/DDBJ whole genome shotgun (WGS) entry which is preliminary data.</text>
</comment>
<keyword evidence="2" id="KW-1185">Reference proteome</keyword>
<sequence>MRLSGTLVIVRASKGVWRGMLGRCNWEARSVSTKFPSTPESTSTETTWTRPLKRREGRWTGVLVPGPVSVTTRMRSLLLLKGSGPSLASLCHVWSDVSQSEWNERQVANSPA</sequence>
<name>A0A9Q1IXG9_SYNKA</name>
<evidence type="ECO:0000313" key="2">
    <source>
        <dbReference type="Proteomes" id="UP001152622"/>
    </source>
</evidence>
<dbReference type="AlphaFoldDB" id="A0A9Q1IXG9"/>
<reference evidence="1" key="1">
    <citation type="journal article" date="2023" name="Science">
        <title>Genome structures resolve the early diversification of teleost fishes.</title>
        <authorList>
            <person name="Parey E."/>
            <person name="Louis A."/>
            <person name="Montfort J."/>
            <person name="Bouchez O."/>
            <person name="Roques C."/>
            <person name="Iampietro C."/>
            <person name="Lluch J."/>
            <person name="Castinel A."/>
            <person name="Donnadieu C."/>
            <person name="Desvignes T."/>
            <person name="Floi Bucao C."/>
            <person name="Jouanno E."/>
            <person name="Wen M."/>
            <person name="Mejri S."/>
            <person name="Dirks R."/>
            <person name="Jansen H."/>
            <person name="Henkel C."/>
            <person name="Chen W.J."/>
            <person name="Zahm M."/>
            <person name="Cabau C."/>
            <person name="Klopp C."/>
            <person name="Thompson A.W."/>
            <person name="Robinson-Rechavi M."/>
            <person name="Braasch I."/>
            <person name="Lecointre G."/>
            <person name="Bobe J."/>
            <person name="Postlethwait J.H."/>
            <person name="Berthelot C."/>
            <person name="Roest Crollius H."/>
            <person name="Guiguen Y."/>
        </authorList>
    </citation>
    <scope>NUCLEOTIDE SEQUENCE</scope>
    <source>
        <strain evidence="1">WJC10195</strain>
    </source>
</reference>
<dbReference type="EMBL" id="JAINUF010000006">
    <property type="protein sequence ID" value="KAJ8356528.1"/>
    <property type="molecule type" value="Genomic_DNA"/>
</dbReference>
<evidence type="ECO:0000313" key="1">
    <source>
        <dbReference type="EMBL" id="KAJ8356528.1"/>
    </source>
</evidence>
<proteinExistence type="predicted"/>
<protein>
    <submittedName>
        <fullName evidence="1">Uncharacterized protein</fullName>
    </submittedName>
</protein>